<feature type="compositionally biased region" description="Polar residues" evidence="1">
    <location>
        <begin position="161"/>
        <end position="174"/>
    </location>
</feature>
<comment type="caution">
    <text evidence="2">The sequence shown here is derived from an EMBL/GenBank/DDBJ whole genome shotgun (WGS) entry which is preliminary data.</text>
</comment>
<evidence type="ECO:0000313" key="2">
    <source>
        <dbReference type="EMBL" id="ERL09882.1"/>
    </source>
</evidence>
<name>U2V3G0_9ACTN</name>
<dbReference type="AlphaFoldDB" id="U2V3G0"/>
<dbReference type="RefSeq" id="WP_021725378.1">
    <property type="nucleotide sequence ID" value="NZ_AWEZ01000019.1"/>
</dbReference>
<reference evidence="2 3" key="1">
    <citation type="submission" date="2013-08" db="EMBL/GenBank/DDBJ databases">
        <authorList>
            <person name="Durkin A.S."/>
            <person name="Haft D.R."/>
            <person name="McCorrison J."/>
            <person name="Torralba M."/>
            <person name="Gillis M."/>
            <person name="Haft D.H."/>
            <person name="Methe B."/>
            <person name="Sutton G."/>
            <person name="Nelson K.E."/>
        </authorList>
    </citation>
    <scope>NUCLEOTIDE SEQUENCE [LARGE SCALE GENOMIC DNA]</scope>
    <source>
        <strain evidence="2 3">F0195</strain>
    </source>
</reference>
<proteinExistence type="predicted"/>
<feature type="compositionally biased region" description="Low complexity" evidence="1">
    <location>
        <begin position="121"/>
        <end position="144"/>
    </location>
</feature>
<protein>
    <submittedName>
        <fullName evidence="2">Uncharacterized protein</fullName>
    </submittedName>
</protein>
<evidence type="ECO:0000256" key="1">
    <source>
        <dbReference type="SAM" id="MobiDB-lite"/>
    </source>
</evidence>
<evidence type="ECO:0000313" key="3">
    <source>
        <dbReference type="Proteomes" id="UP000016638"/>
    </source>
</evidence>
<dbReference type="Proteomes" id="UP000016638">
    <property type="component" value="Unassembled WGS sequence"/>
</dbReference>
<gene>
    <name evidence="2" type="ORF">HMPREF1316_2597</name>
</gene>
<feature type="region of interest" description="Disordered" evidence="1">
    <location>
        <begin position="107"/>
        <end position="174"/>
    </location>
</feature>
<keyword evidence="3" id="KW-1185">Reference proteome</keyword>
<dbReference type="STRING" id="1125712.HMPREF1316_2597"/>
<dbReference type="EMBL" id="AWEZ01000019">
    <property type="protein sequence ID" value="ERL09882.1"/>
    <property type="molecule type" value="Genomic_DNA"/>
</dbReference>
<organism evidence="2 3">
    <name type="scientific">Olsenella profusa F0195</name>
    <dbReference type="NCBI Taxonomy" id="1125712"/>
    <lineage>
        <taxon>Bacteria</taxon>
        <taxon>Bacillati</taxon>
        <taxon>Actinomycetota</taxon>
        <taxon>Coriobacteriia</taxon>
        <taxon>Coriobacteriales</taxon>
        <taxon>Atopobiaceae</taxon>
        <taxon>Olsenella</taxon>
    </lineage>
</organism>
<accession>U2V3G0</accession>
<dbReference type="PATRIC" id="fig|1125712.3.peg.532"/>
<sequence length="174" mass="19065">MERNIMGEPGMCRQAGTKPNFAALARKYGMDRHTVAKCWRGGGRVEDHRSDRPSGFDQVREVIEEKAKLPGVTKKGIHEYLLDRHADKDLPGHDDLIHYMNRRGMACGLPDEGPEPHPRHGTAPGAPGASPGRPASRYGCAAPGRPRPRARTSRPTDSSPGSWPTRATSTARRT</sequence>
<dbReference type="eggNOG" id="COG4584">
    <property type="taxonomic scope" value="Bacteria"/>
</dbReference>